<feature type="transmembrane region" description="Helical" evidence="9">
    <location>
        <begin position="316"/>
        <end position="336"/>
    </location>
</feature>
<dbReference type="InterPro" id="IPR020846">
    <property type="entry name" value="MFS_dom"/>
</dbReference>
<keyword evidence="7" id="KW-1015">Disulfide bond</keyword>
<comment type="similarity">
    <text evidence="2">Belongs to the thioredoxin family.</text>
</comment>
<proteinExistence type="inferred from homology"/>
<feature type="transmembrane region" description="Helical" evidence="9">
    <location>
        <begin position="180"/>
        <end position="198"/>
    </location>
</feature>
<dbReference type="InterPro" id="IPR013766">
    <property type="entry name" value="Thioredoxin_domain"/>
</dbReference>
<sequence length="562" mass="61398">MGTEKEPHNNDEKAIYATQETEQDLSTGECTVFQVSPEAERRLLWKLDLFMLPTMGICYMLQYMDKLALSQATLLNLRQDLGLVGNQYTWCSVVFYFGYLAGSIPTSYLMVRLPLGKYVSTSVFLWGGILMCHAACQNYGGLVTARFFLGVGEAAVAPGFGLITGMFYKREEQPARQAAWFIGNCIANIIGGVVAWGIGNSASGLQSWRLLFLVLGGITSGYALILFFVLPDSPAKASFLSESERTIAVQRTLQNKTGSAAVTEEFLWDQVIDAIQDPQAWLLILYTFCVNLANGGLTSFSTIIIAGFGYSNFESLLLQMPMGLCQLIFLILTALIATYIRSSRIMSMILNVIVSVIGVVLIYTLDDSQKVVKLVGLCFVATFAANIPLSLSVITSNVAGTTKRSMLSVSLFVAYCVGNIVGPQFYYASQEPVYSTGKRGRNPQSQNFRSASAEMGVTEIKTPAEFQEKVIDSKEPVVVDFFATWCGPCKTIAPTIERFSNENQGAKFYKVDVEELNSVAADLGISAMPTFVFFKDGQQIKELTIRGANPGGVQNGVKALLA</sequence>
<dbReference type="FunFam" id="3.40.30.10:FF:000245">
    <property type="entry name" value="Thioredoxin"/>
    <property type="match status" value="1"/>
</dbReference>
<feature type="transmembrane region" description="Helical" evidence="9">
    <location>
        <begin position="283"/>
        <end position="310"/>
    </location>
</feature>
<dbReference type="CDD" id="cd02947">
    <property type="entry name" value="TRX_family"/>
    <property type="match status" value="1"/>
</dbReference>
<feature type="transmembrane region" description="Helical" evidence="9">
    <location>
        <begin position="348"/>
        <end position="365"/>
    </location>
</feature>
<feature type="domain" description="Thioredoxin" evidence="11">
    <location>
        <begin position="437"/>
        <end position="562"/>
    </location>
</feature>
<evidence type="ECO:0000256" key="2">
    <source>
        <dbReference type="ARBA" id="ARBA00008987"/>
    </source>
</evidence>
<dbReference type="InterPro" id="IPR036259">
    <property type="entry name" value="MFS_trans_sf"/>
</dbReference>
<dbReference type="InterPro" id="IPR017937">
    <property type="entry name" value="Thioredoxin_CS"/>
</dbReference>
<dbReference type="GO" id="GO:0022857">
    <property type="term" value="F:transmembrane transporter activity"/>
    <property type="evidence" value="ECO:0007669"/>
    <property type="project" value="InterPro"/>
</dbReference>
<dbReference type="Pfam" id="PF07690">
    <property type="entry name" value="MFS_1"/>
    <property type="match status" value="1"/>
</dbReference>
<evidence type="ECO:0000313" key="13">
    <source>
        <dbReference type="Proteomes" id="UP000231358"/>
    </source>
</evidence>
<evidence type="ECO:0000256" key="4">
    <source>
        <dbReference type="ARBA" id="ARBA00022692"/>
    </source>
</evidence>
<evidence type="ECO:0000256" key="6">
    <source>
        <dbReference type="ARBA" id="ARBA00023136"/>
    </source>
</evidence>
<evidence type="ECO:0000313" key="12">
    <source>
        <dbReference type="EMBL" id="PIG80889.1"/>
    </source>
</evidence>
<evidence type="ECO:0000256" key="3">
    <source>
        <dbReference type="ARBA" id="ARBA00022448"/>
    </source>
</evidence>
<comment type="similarity">
    <text evidence="8">Belongs to the major facilitator superfamily. Allantoate permease family.</text>
</comment>
<dbReference type="PROSITE" id="PS50850">
    <property type="entry name" value="MFS"/>
    <property type="match status" value="1"/>
</dbReference>
<feature type="transmembrane region" description="Helical" evidence="9">
    <location>
        <begin position="123"/>
        <end position="141"/>
    </location>
</feature>
<feature type="domain" description="Major facilitator superfamily (MFS) profile" evidence="10">
    <location>
        <begin position="51"/>
        <end position="470"/>
    </location>
</feature>
<evidence type="ECO:0000256" key="9">
    <source>
        <dbReference type="SAM" id="Phobius"/>
    </source>
</evidence>
<dbReference type="STRING" id="656916.A0A2G7FK41"/>
<evidence type="ECO:0000256" key="1">
    <source>
        <dbReference type="ARBA" id="ARBA00004141"/>
    </source>
</evidence>
<dbReference type="SUPFAM" id="SSF52833">
    <property type="entry name" value="Thioredoxin-like"/>
    <property type="match status" value="1"/>
</dbReference>
<feature type="transmembrane region" description="Helical" evidence="9">
    <location>
        <begin position="406"/>
        <end position="427"/>
    </location>
</feature>
<name>A0A2G7FK41_9EURO</name>
<evidence type="ECO:0000256" key="7">
    <source>
        <dbReference type="ARBA" id="ARBA00023157"/>
    </source>
</evidence>
<dbReference type="GO" id="GO:0016020">
    <property type="term" value="C:membrane"/>
    <property type="evidence" value="ECO:0007669"/>
    <property type="project" value="UniProtKB-SubCell"/>
</dbReference>
<dbReference type="PRINTS" id="PR00421">
    <property type="entry name" value="THIOREDOXIN"/>
</dbReference>
<dbReference type="Pfam" id="PF00085">
    <property type="entry name" value="Thioredoxin"/>
    <property type="match status" value="1"/>
</dbReference>
<feature type="transmembrane region" description="Helical" evidence="9">
    <location>
        <begin position="147"/>
        <end position="168"/>
    </location>
</feature>
<evidence type="ECO:0000256" key="5">
    <source>
        <dbReference type="ARBA" id="ARBA00022989"/>
    </source>
</evidence>
<evidence type="ECO:0000259" key="10">
    <source>
        <dbReference type="PROSITE" id="PS50850"/>
    </source>
</evidence>
<dbReference type="AlphaFoldDB" id="A0A2G7FK41"/>
<dbReference type="SUPFAM" id="SSF103473">
    <property type="entry name" value="MFS general substrate transporter"/>
    <property type="match status" value="1"/>
</dbReference>
<gene>
    <name evidence="12" type="ORF">AARAC_002632</name>
</gene>
<reference evidence="12 13" key="1">
    <citation type="submission" date="2017-05" db="EMBL/GenBank/DDBJ databases">
        <title>Genome sequence for an aflatoxigenic pathogen of Argentinian peanut, Aspergillus arachidicola.</title>
        <authorList>
            <person name="Moore G."/>
            <person name="Beltz S.B."/>
            <person name="Mack B.M."/>
        </authorList>
    </citation>
    <scope>NUCLEOTIDE SEQUENCE [LARGE SCALE GENOMIC DNA]</scope>
    <source>
        <strain evidence="12 13">CBS 117610</strain>
    </source>
</reference>
<dbReference type="PROSITE" id="PS51352">
    <property type="entry name" value="THIOREDOXIN_2"/>
    <property type="match status" value="1"/>
</dbReference>
<keyword evidence="5 9" id="KW-1133">Transmembrane helix</keyword>
<accession>A0A2G7FK41</accession>
<comment type="subcellular location">
    <subcellularLocation>
        <location evidence="1">Membrane</location>
        <topology evidence="1">Multi-pass membrane protein</topology>
    </subcellularLocation>
</comment>
<dbReference type="InterPro" id="IPR011701">
    <property type="entry name" value="MFS"/>
</dbReference>
<evidence type="ECO:0000259" key="11">
    <source>
        <dbReference type="PROSITE" id="PS51352"/>
    </source>
</evidence>
<dbReference type="Proteomes" id="UP000231358">
    <property type="component" value="Unassembled WGS sequence"/>
</dbReference>
<dbReference type="FunFam" id="1.20.1250.20:FF:000064">
    <property type="entry name" value="MFS allantoate transporter"/>
    <property type="match status" value="1"/>
</dbReference>
<feature type="transmembrane region" description="Helical" evidence="9">
    <location>
        <begin position="210"/>
        <end position="230"/>
    </location>
</feature>
<dbReference type="PANTHER" id="PTHR43791:SF103">
    <property type="entry name" value="MAJOR FACILITATOR SUPERFAMILY (MFS) PROFILE DOMAIN-CONTAINING PROTEIN-RELATED"/>
    <property type="match status" value="1"/>
</dbReference>
<dbReference type="PROSITE" id="PS00194">
    <property type="entry name" value="THIOREDOXIN_1"/>
    <property type="match status" value="1"/>
</dbReference>
<keyword evidence="6 9" id="KW-0472">Membrane</keyword>
<organism evidence="12 13">
    <name type="scientific">Aspergillus arachidicola</name>
    <dbReference type="NCBI Taxonomy" id="656916"/>
    <lineage>
        <taxon>Eukaryota</taxon>
        <taxon>Fungi</taxon>
        <taxon>Dikarya</taxon>
        <taxon>Ascomycota</taxon>
        <taxon>Pezizomycotina</taxon>
        <taxon>Eurotiomycetes</taxon>
        <taxon>Eurotiomycetidae</taxon>
        <taxon>Eurotiales</taxon>
        <taxon>Aspergillaceae</taxon>
        <taxon>Aspergillus</taxon>
        <taxon>Aspergillus subgen. Circumdati</taxon>
    </lineage>
</organism>
<keyword evidence="3" id="KW-0813">Transport</keyword>
<dbReference type="Gene3D" id="1.20.1250.20">
    <property type="entry name" value="MFS general substrate transporter like domains"/>
    <property type="match status" value="2"/>
</dbReference>
<evidence type="ECO:0000256" key="8">
    <source>
        <dbReference type="ARBA" id="ARBA00037968"/>
    </source>
</evidence>
<dbReference type="PANTHER" id="PTHR43791">
    <property type="entry name" value="PERMEASE-RELATED"/>
    <property type="match status" value="1"/>
</dbReference>
<keyword evidence="4 9" id="KW-0812">Transmembrane</keyword>
<dbReference type="Gene3D" id="3.40.30.10">
    <property type="entry name" value="Glutaredoxin"/>
    <property type="match status" value="1"/>
</dbReference>
<dbReference type="InterPro" id="IPR036249">
    <property type="entry name" value="Thioredoxin-like_sf"/>
</dbReference>
<comment type="caution">
    <text evidence="12">The sequence shown here is derived from an EMBL/GenBank/DDBJ whole genome shotgun (WGS) entry which is preliminary data.</text>
</comment>
<feature type="transmembrane region" description="Helical" evidence="9">
    <location>
        <begin position="87"/>
        <end position="111"/>
    </location>
</feature>
<feature type="transmembrane region" description="Helical" evidence="9">
    <location>
        <begin position="371"/>
        <end position="394"/>
    </location>
</feature>
<keyword evidence="13" id="KW-1185">Reference proteome</keyword>
<dbReference type="EMBL" id="NEXV01000592">
    <property type="protein sequence ID" value="PIG80889.1"/>
    <property type="molecule type" value="Genomic_DNA"/>
</dbReference>
<protein>
    <submittedName>
        <fullName evidence="12">MFS transporter</fullName>
    </submittedName>
</protein>